<reference evidence="4 5" key="1">
    <citation type="journal article" date="2021" name="Sci. Rep.">
        <title>The distribution of antibiotic resistance genes in chicken gut microbiota commensals.</title>
        <authorList>
            <person name="Juricova H."/>
            <person name="Matiasovicova J."/>
            <person name="Kubasova T."/>
            <person name="Cejkova D."/>
            <person name="Rychlik I."/>
        </authorList>
    </citation>
    <scope>NUCLEOTIDE SEQUENCE [LARGE SCALE GENOMIC DNA]</scope>
    <source>
        <strain evidence="4 5">An564</strain>
    </source>
</reference>
<proteinExistence type="predicted"/>
<accession>A0ABS2GQD0</accession>
<dbReference type="InterPro" id="IPR050832">
    <property type="entry name" value="Bact_Acetyltransf"/>
</dbReference>
<evidence type="ECO:0000313" key="5">
    <source>
        <dbReference type="Proteomes" id="UP000724149"/>
    </source>
</evidence>
<keyword evidence="2" id="KW-0012">Acyltransferase</keyword>
<keyword evidence="5" id="KW-1185">Reference proteome</keyword>
<dbReference type="RefSeq" id="WP_204721090.1">
    <property type="nucleotide sequence ID" value="NZ_JACSNR010000007.1"/>
</dbReference>
<dbReference type="SUPFAM" id="SSF55729">
    <property type="entry name" value="Acyl-CoA N-acyltransferases (Nat)"/>
    <property type="match status" value="1"/>
</dbReference>
<evidence type="ECO:0000256" key="1">
    <source>
        <dbReference type="ARBA" id="ARBA00022679"/>
    </source>
</evidence>
<protein>
    <submittedName>
        <fullName evidence="4">GNAT family N-acetyltransferase</fullName>
    </submittedName>
</protein>
<dbReference type="Pfam" id="PF00583">
    <property type="entry name" value="Acetyltransf_1"/>
    <property type="match status" value="1"/>
</dbReference>
<evidence type="ECO:0000313" key="4">
    <source>
        <dbReference type="EMBL" id="MBM6923604.1"/>
    </source>
</evidence>
<dbReference type="InterPro" id="IPR000182">
    <property type="entry name" value="GNAT_dom"/>
</dbReference>
<dbReference type="Gene3D" id="3.40.630.30">
    <property type="match status" value="1"/>
</dbReference>
<sequence length="175" mass="19754">MEIRVRRAEAGDLDGIEELYGRAGDAEEGRLDGSRWKRGVYPLRQDAQEGLEAGALYIAELDGQIAGSVILRREQDSAYRQASWQIPFEAPVFVVHTLAVDPAYRHRGVGRALLRHAAEMGREAGLQAIRLDVYEENRTAIGFYEACGYHCCGRIDLGLEEVYGLKWYYAYEKLL</sequence>
<dbReference type="PANTHER" id="PTHR43877">
    <property type="entry name" value="AMINOALKYLPHOSPHONATE N-ACETYLTRANSFERASE-RELATED-RELATED"/>
    <property type="match status" value="1"/>
</dbReference>
<dbReference type="Proteomes" id="UP000724149">
    <property type="component" value="Unassembled WGS sequence"/>
</dbReference>
<name>A0ABS2GQD0_9FIRM</name>
<evidence type="ECO:0000256" key="2">
    <source>
        <dbReference type="ARBA" id="ARBA00023315"/>
    </source>
</evidence>
<keyword evidence="1" id="KW-0808">Transferase</keyword>
<dbReference type="PROSITE" id="PS51186">
    <property type="entry name" value="GNAT"/>
    <property type="match status" value="1"/>
</dbReference>
<comment type="caution">
    <text evidence="4">The sequence shown here is derived from an EMBL/GenBank/DDBJ whole genome shotgun (WGS) entry which is preliminary data.</text>
</comment>
<dbReference type="InterPro" id="IPR016181">
    <property type="entry name" value="Acyl_CoA_acyltransferase"/>
</dbReference>
<feature type="domain" description="N-acetyltransferase" evidence="3">
    <location>
        <begin position="3"/>
        <end position="175"/>
    </location>
</feature>
<organism evidence="4 5">
    <name type="scientific">Hydrogenoanaerobacterium saccharovorans</name>
    <dbReference type="NCBI Taxonomy" id="474960"/>
    <lineage>
        <taxon>Bacteria</taxon>
        <taxon>Bacillati</taxon>
        <taxon>Bacillota</taxon>
        <taxon>Clostridia</taxon>
        <taxon>Eubacteriales</taxon>
        <taxon>Oscillospiraceae</taxon>
        <taxon>Hydrogenoanaerobacterium</taxon>
    </lineage>
</organism>
<evidence type="ECO:0000259" key="3">
    <source>
        <dbReference type="PROSITE" id="PS51186"/>
    </source>
</evidence>
<dbReference type="EMBL" id="JACSNR010000007">
    <property type="protein sequence ID" value="MBM6923604.1"/>
    <property type="molecule type" value="Genomic_DNA"/>
</dbReference>
<dbReference type="CDD" id="cd04301">
    <property type="entry name" value="NAT_SF"/>
    <property type="match status" value="1"/>
</dbReference>
<gene>
    <name evidence="4" type="ORF">H9X81_07880</name>
</gene>